<feature type="region of interest" description="Disordered" evidence="1">
    <location>
        <begin position="195"/>
        <end position="238"/>
    </location>
</feature>
<feature type="compositionally biased region" description="Basic and acidic residues" evidence="1">
    <location>
        <begin position="195"/>
        <end position="211"/>
    </location>
</feature>
<dbReference type="Proteomes" id="UP000700596">
    <property type="component" value="Unassembled WGS sequence"/>
</dbReference>
<name>A0A9P9IXM6_9PLEO</name>
<feature type="region of interest" description="Disordered" evidence="1">
    <location>
        <begin position="107"/>
        <end position="130"/>
    </location>
</feature>
<feature type="region of interest" description="Disordered" evidence="1">
    <location>
        <begin position="60"/>
        <end position="82"/>
    </location>
</feature>
<evidence type="ECO:0000313" key="2">
    <source>
        <dbReference type="EMBL" id="KAH7139473.1"/>
    </source>
</evidence>
<organism evidence="2 3">
    <name type="scientific">Dendryphion nanum</name>
    <dbReference type="NCBI Taxonomy" id="256645"/>
    <lineage>
        <taxon>Eukaryota</taxon>
        <taxon>Fungi</taxon>
        <taxon>Dikarya</taxon>
        <taxon>Ascomycota</taxon>
        <taxon>Pezizomycotina</taxon>
        <taxon>Dothideomycetes</taxon>
        <taxon>Pleosporomycetidae</taxon>
        <taxon>Pleosporales</taxon>
        <taxon>Torulaceae</taxon>
        <taxon>Dendryphion</taxon>
    </lineage>
</organism>
<dbReference type="EMBL" id="JAGMWT010000001">
    <property type="protein sequence ID" value="KAH7139473.1"/>
    <property type="molecule type" value="Genomic_DNA"/>
</dbReference>
<proteinExistence type="predicted"/>
<protein>
    <submittedName>
        <fullName evidence="2">Uncharacterized protein</fullName>
    </submittedName>
</protein>
<evidence type="ECO:0000313" key="3">
    <source>
        <dbReference type="Proteomes" id="UP000700596"/>
    </source>
</evidence>
<sequence>MGSTSSEDFDRIGTTNMLSVFLCLNILEDHSTGTVLSLRTQLSDTAFDCQMAQLDGNCGTKQMPCSNPPAKPSPRQRFSKRSKHWFGRRSFSDDLEKIELEDCDKNKDSDRMSVVSPQPTNVSVPSNAIPPRRISLSSLKRRATIRRRSTRSGSSHYEEQGLTAQEFFKIEQVAEQDGPKVEVVLPADIEKPERVEHKVGPVVPDPRESNYKEPSLTSSVGDDDGQEPPASAFRTPATTWAVEGQRRRSCCIARHSEEEEQRGI</sequence>
<feature type="compositionally biased region" description="Polar residues" evidence="1">
    <location>
        <begin position="115"/>
        <end position="126"/>
    </location>
</feature>
<reference evidence="2" key="1">
    <citation type="journal article" date="2021" name="Nat. Commun.">
        <title>Genetic determinants of endophytism in the Arabidopsis root mycobiome.</title>
        <authorList>
            <person name="Mesny F."/>
            <person name="Miyauchi S."/>
            <person name="Thiergart T."/>
            <person name="Pickel B."/>
            <person name="Atanasova L."/>
            <person name="Karlsson M."/>
            <person name="Huettel B."/>
            <person name="Barry K.W."/>
            <person name="Haridas S."/>
            <person name="Chen C."/>
            <person name="Bauer D."/>
            <person name="Andreopoulos W."/>
            <person name="Pangilinan J."/>
            <person name="LaButti K."/>
            <person name="Riley R."/>
            <person name="Lipzen A."/>
            <person name="Clum A."/>
            <person name="Drula E."/>
            <person name="Henrissat B."/>
            <person name="Kohler A."/>
            <person name="Grigoriev I.V."/>
            <person name="Martin F.M."/>
            <person name="Hacquard S."/>
        </authorList>
    </citation>
    <scope>NUCLEOTIDE SEQUENCE</scope>
    <source>
        <strain evidence="2">MPI-CAGE-CH-0243</strain>
    </source>
</reference>
<accession>A0A9P9IXM6</accession>
<gene>
    <name evidence="2" type="ORF">B0J11DRAFT_516881</name>
</gene>
<dbReference type="AlphaFoldDB" id="A0A9P9IXM6"/>
<comment type="caution">
    <text evidence="2">The sequence shown here is derived from an EMBL/GenBank/DDBJ whole genome shotgun (WGS) entry which is preliminary data.</text>
</comment>
<evidence type="ECO:0000256" key="1">
    <source>
        <dbReference type="SAM" id="MobiDB-lite"/>
    </source>
</evidence>
<keyword evidence="3" id="KW-1185">Reference proteome</keyword>